<evidence type="ECO:0000313" key="4">
    <source>
        <dbReference type="Proteomes" id="UP000199308"/>
    </source>
</evidence>
<dbReference type="EMBL" id="FOHK01000007">
    <property type="protein sequence ID" value="SET42336.1"/>
    <property type="molecule type" value="Genomic_DNA"/>
</dbReference>
<feature type="domain" description="DUF2007" evidence="2">
    <location>
        <begin position="7"/>
        <end position="68"/>
    </location>
</feature>
<gene>
    <name evidence="3" type="ORF">SAMN05660429_01800</name>
</gene>
<accession>A0A1I0ED60</accession>
<dbReference type="STRING" id="349064.SAMN05660429_01800"/>
<keyword evidence="1" id="KW-1133">Transmembrane helix</keyword>
<evidence type="ECO:0000313" key="3">
    <source>
        <dbReference type="EMBL" id="SET42336.1"/>
    </source>
</evidence>
<dbReference type="SUPFAM" id="SSF54913">
    <property type="entry name" value="GlnB-like"/>
    <property type="match status" value="1"/>
</dbReference>
<dbReference type="RefSeq" id="WP_218139595.1">
    <property type="nucleotide sequence ID" value="NZ_AP027363.1"/>
</dbReference>
<keyword evidence="1" id="KW-0472">Membrane</keyword>
<dbReference type="Proteomes" id="UP000199308">
    <property type="component" value="Unassembled WGS sequence"/>
</dbReference>
<name>A0A1I0ED60_THASX</name>
<proteinExistence type="predicted"/>
<dbReference type="InterPro" id="IPR011322">
    <property type="entry name" value="N-reg_PII-like_a/b"/>
</dbReference>
<sequence>MSKLVVVARFSYPLNANIAKAALDTAGIDSFVADEHTINMQWLYSDAMGGVRLYVNEDKLEQARSILATDFSDDVVDVADTKPHCQNCGSEDMVAYTQGKKPAFVVFLLLGFPLFFYRHGMRCNQCGAFQEY</sequence>
<dbReference type="AlphaFoldDB" id="A0A1I0ED60"/>
<feature type="transmembrane region" description="Helical" evidence="1">
    <location>
        <begin position="103"/>
        <end position="120"/>
    </location>
</feature>
<organism evidence="3 4">
    <name type="scientific">Thalassotalea agarivorans</name>
    <name type="common">Thalassomonas agarivorans</name>
    <dbReference type="NCBI Taxonomy" id="349064"/>
    <lineage>
        <taxon>Bacteria</taxon>
        <taxon>Pseudomonadati</taxon>
        <taxon>Pseudomonadota</taxon>
        <taxon>Gammaproteobacteria</taxon>
        <taxon>Alteromonadales</taxon>
        <taxon>Colwelliaceae</taxon>
        <taxon>Thalassotalea</taxon>
    </lineage>
</organism>
<keyword evidence="1" id="KW-0812">Transmembrane</keyword>
<dbReference type="InterPro" id="IPR018551">
    <property type="entry name" value="DUF2007"/>
</dbReference>
<dbReference type="Pfam" id="PF09413">
    <property type="entry name" value="DUF2007"/>
    <property type="match status" value="1"/>
</dbReference>
<protein>
    <submittedName>
        <fullName evidence="3">Putative signal transducing protein</fullName>
    </submittedName>
</protein>
<reference evidence="3 4" key="1">
    <citation type="submission" date="2016-10" db="EMBL/GenBank/DDBJ databases">
        <authorList>
            <person name="de Groot N.N."/>
        </authorList>
    </citation>
    <scope>NUCLEOTIDE SEQUENCE [LARGE SCALE GENOMIC DNA]</scope>
    <source>
        <strain evidence="3 4">DSM 19706</strain>
    </source>
</reference>
<dbReference type="Gene3D" id="3.30.70.790">
    <property type="entry name" value="UreE, C-terminal domain"/>
    <property type="match status" value="1"/>
</dbReference>
<keyword evidence="4" id="KW-1185">Reference proteome</keyword>
<evidence type="ECO:0000256" key="1">
    <source>
        <dbReference type="SAM" id="Phobius"/>
    </source>
</evidence>
<evidence type="ECO:0000259" key="2">
    <source>
        <dbReference type="Pfam" id="PF09413"/>
    </source>
</evidence>